<dbReference type="RefSeq" id="WP_250929532.1">
    <property type="nucleotide sequence ID" value="NZ_JAMQBK010000039.1"/>
</dbReference>
<dbReference type="Pfam" id="PF12224">
    <property type="entry name" value="Amidoligase_2"/>
    <property type="match status" value="1"/>
</dbReference>
<sequence>MSVIESTAVIPLATIAAIPSPHSIEGKRKGSDEDHRFPELRRYQRDAVQQTDHHLSSDPERVQVISLPTGAGKTLVAMKLAYDFLDRNEDMKVLWLAPSWDLLEQAWRKCQACVPQYSSQMGTIGDPKGLPDMKENQQARFLFTTVQTWYSRFSSDAHDPFSKQPLLVIIDECHWAAAAQHGKALLDRFLGQSLMIGLSATPRVDPETHHIAYAKSFAELCPEFLATPRIEEFATGETWDPIINSGQITPKSLADLGDRETRNEKIIQRFLQGYQKGQYQRVLMFACNINHANQLATLLSRSGVPSKAVHSANNAEDNQTAISEFREGRINTLVAVEMLTSGFDVPEIDAVFLTRPTDSLTLLAQMVGRGARKSPGKDSFTIVEFTDSVTRLGSQLFHAKEYTQGVAPTSSTMPSGPRVQHDELEDVRRFEVLQLPGLAGVPFACDQTFGVEIEIGTSPRPRSRDRDWRVGAQKIIECLKHSASLPVCQRPLGYHENNEHCSWRVCYDSSCGWEVVSPILVNRDGFDELARVSQGLDRFLDQSPTMRINHETGLHITLATRLNTEERRRGFAARLTRLENGLYTLVAPSRLYQWHGPYTYDNYGRNEFCKPYRDSRKLNKAPILFSSGSLSRYHSVNLNRIDNAIQLLEVRMHQGTTDYRKIIPWIALWMQIFNHSRYQWQGNCEFGRVLPGGNTAIGQWRVGKEDIFQLLEREMIFLPQPLRQLLWERRRQLRDSWKHAVPNRVARWEAAGWYDSAVASSGHCQLNP</sequence>
<keyword evidence="4" id="KW-1185">Reference proteome</keyword>
<dbReference type="GO" id="GO:0004386">
    <property type="term" value="F:helicase activity"/>
    <property type="evidence" value="ECO:0007669"/>
    <property type="project" value="UniProtKB-KW"/>
</dbReference>
<dbReference type="InterPro" id="IPR022025">
    <property type="entry name" value="Amidoligase_2"/>
</dbReference>
<evidence type="ECO:0000259" key="2">
    <source>
        <dbReference type="PROSITE" id="PS51194"/>
    </source>
</evidence>
<dbReference type="SMART" id="SM00490">
    <property type="entry name" value="HELICc"/>
    <property type="match status" value="1"/>
</dbReference>
<reference evidence="3 4" key="1">
    <citation type="journal article" date="2022" name="Syst. Appl. Microbiol.">
        <title>Rhodopirellula aestuarii sp. nov., a novel member of the genus Rhodopirellula isolated from brackish sediments collected in the Tagus River estuary, Portugal.</title>
        <authorList>
            <person name="Vitorino I.R."/>
            <person name="Klimek D."/>
            <person name="Calusinska M."/>
            <person name="Lobo-da-Cunha A."/>
            <person name="Vasconcelos V."/>
            <person name="Lage O.M."/>
        </authorList>
    </citation>
    <scope>NUCLEOTIDE SEQUENCE [LARGE SCALE GENOMIC DNA]</scope>
    <source>
        <strain evidence="3 4">ICT_H3.1</strain>
    </source>
</reference>
<evidence type="ECO:0000259" key="1">
    <source>
        <dbReference type="PROSITE" id="PS51192"/>
    </source>
</evidence>
<dbReference type="EMBL" id="JAMQBK010000039">
    <property type="protein sequence ID" value="MCM2371900.1"/>
    <property type="molecule type" value="Genomic_DNA"/>
</dbReference>
<feature type="domain" description="Helicase ATP-binding" evidence="1">
    <location>
        <begin position="54"/>
        <end position="220"/>
    </location>
</feature>
<keyword evidence="3" id="KW-0067">ATP-binding</keyword>
<name>A0ABT0U4P7_9BACT</name>
<organism evidence="3 4">
    <name type="scientific">Aporhodopirellula aestuarii</name>
    <dbReference type="NCBI Taxonomy" id="2950107"/>
    <lineage>
        <taxon>Bacteria</taxon>
        <taxon>Pseudomonadati</taxon>
        <taxon>Planctomycetota</taxon>
        <taxon>Planctomycetia</taxon>
        <taxon>Pirellulales</taxon>
        <taxon>Pirellulaceae</taxon>
        <taxon>Aporhodopirellula</taxon>
    </lineage>
</organism>
<dbReference type="Proteomes" id="UP001202961">
    <property type="component" value="Unassembled WGS sequence"/>
</dbReference>
<keyword evidence="3" id="KW-0347">Helicase</keyword>
<dbReference type="InterPro" id="IPR006935">
    <property type="entry name" value="Helicase/UvrB_N"/>
</dbReference>
<dbReference type="SUPFAM" id="SSF52540">
    <property type="entry name" value="P-loop containing nucleoside triphosphate hydrolases"/>
    <property type="match status" value="1"/>
</dbReference>
<evidence type="ECO:0000313" key="3">
    <source>
        <dbReference type="EMBL" id="MCM2371900.1"/>
    </source>
</evidence>
<accession>A0ABT0U4P7</accession>
<keyword evidence="3" id="KW-0378">Hydrolase</keyword>
<evidence type="ECO:0000313" key="4">
    <source>
        <dbReference type="Proteomes" id="UP001202961"/>
    </source>
</evidence>
<dbReference type="Pfam" id="PF00271">
    <property type="entry name" value="Helicase_C"/>
    <property type="match status" value="1"/>
</dbReference>
<proteinExistence type="predicted"/>
<dbReference type="Pfam" id="PF04851">
    <property type="entry name" value="ResIII"/>
    <property type="match status" value="1"/>
</dbReference>
<dbReference type="InterPro" id="IPR014001">
    <property type="entry name" value="Helicase_ATP-bd"/>
</dbReference>
<protein>
    <submittedName>
        <fullName evidence="3">DEAD/DEAH box helicase family protein</fullName>
    </submittedName>
</protein>
<dbReference type="InterPro" id="IPR027417">
    <property type="entry name" value="P-loop_NTPase"/>
</dbReference>
<dbReference type="PANTHER" id="PTHR47396:SF1">
    <property type="entry name" value="ATP-DEPENDENT HELICASE IRC3-RELATED"/>
    <property type="match status" value="1"/>
</dbReference>
<comment type="caution">
    <text evidence="3">The sequence shown here is derived from an EMBL/GenBank/DDBJ whole genome shotgun (WGS) entry which is preliminary data.</text>
</comment>
<dbReference type="SMART" id="SM00487">
    <property type="entry name" value="DEXDc"/>
    <property type="match status" value="1"/>
</dbReference>
<dbReference type="PROSITE" id="PS51192">
    <property type="entry name" value="HELICASE_ATP_BIND_1"/>
    <property type="match status" value="1"/>
</dbReference>
<feature type="domain" description="Helicase C-terminal" evidence="2">
    <location>
        <begin position="269"/>
        <end position="425"/>
    </location>
</feature>
<dbReference type="PROSITE" id="PS51194">
    <property type="entry name" value="HELICASE_CTER"/>
    <property type="match status" value="1"/>
</dbReference>
<dbReference type="Gene3D" id="3.40.50.300">
    <property type="entry name" value="P-loop containing nucleotide triphosphate hydrolases"/>
    <property type="match status" value="2"/>
</dbReference>
<dbReference type="InterPro" id="IPR050742">
    <property type="entry name" value="Helicase_Restrict-Modif_Enz"/>
</dbReference>
<dbReference type="PANTHER" id="PTHR47396">
    <property type="entry name" value="TYPE I RESTRICTION ENZYME ECOKI R PROTEIN"/>
    <property type="match status" value="1"/>
</dbReference>
<dbReference type="InterPro" id="IPR001650">
    <property type="entry name" value="Helicase_C-like"/>
</dbReference>
<keyword evidence="3" id="KW-0547">Nucleotide-binding</keyword>
<gene>
    <name evidence="3" type="ORF">NB063_14925</name>
</gene>